<protein>
    <submittedName>
        <fullName evidence="1">Uncharacterized protein</fullName>
    </submittedName>
</protein>
<reference evidence="1" key="1">
    <citation type="submission" date="2016-06" db="EMBL/GenBank/DDBJ databases">
        <title>Pandoraea oxalativorans DSM 23570 Genome Sequencing.</title>
        <authorList>
            <person name="Ee R."/>
            <person name="Lim Y.-L."/>
            <person name="Yong D."/>
            <person name="Yin W.-F."/>
            <person name="Chan K.-G."/>
        </authorList>
    </citation>
    <scope>NUCLEOTIDE SEQUENCE</scope>
    <source>
        <strain evidence="1">DSM 23570</strain>
    </source>
</reference>
<organism evidence="1 2">
    <name type="scientific">Pandoraea oxalativorans</name>
    <dbReference type="NCBI Taxonomy" id="573737"/>
    <lineage>
        <taxon>Bacteria</taxon>
        <taxon>Pseudomonadati</taxon>
        <taxon>Pseudomonadota</taxon>
        <taxon>Betaproteobacteria</taxon>
        <taxon>Burkholderiales</taxon>
        <taxon>Burkholderiaceae</taxon>
        <taxon>Pandoraea</taxon>
    </lineage>
</organism>
<proteinExistence type="predicted"/>
<dbReference type="GeneID" id="88092785"/>
<accession>A0A0E3U5W2</accession>
<gene>
    <name evidence="1" type="ORF">MB84_04925</name>
</gene>
<dbReference type="PATRIC" id="fig|573737.6.peg.1786"/>
<sequence length="127" mass="14353">MPEATPNQPIRLNFNTRRALLFALTAERLSAFYEHGQWMTDKQGATLAQMWLSRSKLQLPLDERRLLSSLSDDFARELAGTLSREAGLYTAHEMTESLDADYAYASVVAQDLLEDCTRRLVEAGITE</sequence>
<dbReference type="RefSeq" id="WP_039394469.1">
    <property type="nucleotide sequence ID" value="NZ_CP011253.3"/>
</dbReference>
<dbReference type="HOGENOM" id="CLU_2022918_0_0_4"/>
<dbReference type="EMBL" id="CP011253">
    <property type="protein sequence ID" value="AKC68948.1"/>
    <property type="molecule type" value="Genomic_DNA"/>
</dbReference>
<dbReference type="KEGG" id="pox:MB84_04925"/>
<evidence type="ECO:0000313" key="2">
    <source>
        <dbReference type="Proteomes" id="UP000035050"/>
    </source>
</evidence>
<dbReference type="OrthoDB" id="8964561at2"/>
<keyword evidence="2" id="KW-1185">Reference proteome</keyword>
<dbReference type="AlphaFoldDB" id="A0A0E3U5W2"/>
<name>A0A0E3U5W2_9BURK</name>
<dbReference type="Proteomes" id="UP000035050">
    <property type="component" value="Chromosome"/>
</dbReference>
<evidence type="ECO:0000313" key="1">
    <source>
        <dbReference type="EMBL" id="AKC68948.1"/>
    </source>
</evidence>